<comment type="catalytic activity">
    <reaction evidence="8 9">
        <text>(R)-4'-phosphopantetheine + ATP + H(+) = 3'-dephospho-CoA + diphosphate</text>
        <dbReference type="Rhea" id="RHEA:19801"/>
        <dbReference type="ChEBI" id="CHEBI:15378"/>
        <dbReference type="ChEBI" id="CHEBI:30616"/>
        <dbReference type="ChEBI" id="CHEBI:33019"/>
        <dbReference type="ChEBI" id="CHEBI:57328"/>
        <dbReference type="ChEBI" id="CHEBI:61723"/>
        <dbReference type="EC" id="2.7.7.3"/>
    </reaction>
</comment>
<feature type="binding site" evidence="9">
    <location>
        <position position="95"/>
    </location>
    <ligand>
        <name>substrate</name>
    </ligand>
</feature>
<dbReference type="PANTHER" id="PTHR21342:SF1">
    <property type="entry name" value="PHOSPHOPANTETHEINE ADENYLYLTRANSFERASE"/>
    <property type="match status" value="1"/>
</dbReference>
<gene>
    <name evidence="9" type="primary">coaD</name>
    <name evidence="11" type="ORF">J2S76_000327</name>
</gene>
<evidence type="ECO:0000256" key="3">
    <source>
        <dbReference type="ARBA" id="ARBA00022695"/>
    </source>
</evidence>
<dbReference type="InterPro" id="IPR001980">
    <property type="entry name" value="PPAT"/>
</dbReference>
<evidence type="ECO:0000259" key="10">
    <source>
        <dbReference type="Pfam" id="PF01467"/>
    </source>
</evidence>
<dbReference type="InterPro" id="IPR004821">
    <property type="entry name" value="Cyt_trans-like"/>
</dbReference>
<dbReference type="InterPro" id="IPR014729">
    <property type="entry name" value="Rossmann-like_a/b/a_fold"/>
</dbReference>
<evidence type="ECO:0000313" key="11">
    <source>
        <dbReference type="EMBL" id="MDQ0345926.1"/>
    </source>
</evidence>
<feature type="domain" description="Cytidyltransferase-like" evidence="10">
    <location>
        <begin position="8"/>
        <end position="141"/>
    </location>
</feature>
<keyword evidence="12" id="KW-1185">Reference proteome</keyword>
<keyword evidence="7 9" id="KW-0173">Coenzyme A biosynthesis</keyword>
<feature type="binding site" evidence="9">
    <location>
        <position position="12"/>
    </location>
    <ligand>
        <name>substrate</name>
    </ligand>
</feature>
<keyword evidence="1 9" id="KW-0963">Cytoplasm</keyword>
<comment type="cofactor">
    <cofactor evidence="9">
        <name>Mg(2+)</name>
        <dbReference type="ChEBI" id="CHEBI:18420"/>
    </cofactor>
</comment>
<evidence type="ECO:0000313" key="12">
    <source>
        <dbReference type="Proteomes" id="UP001238467"/>
    </source>
</evidence>
<dbReference type="CDD" id="cd02163">
    <property type="entry name" value="PPAT"/>
    <property type="match status" value="1"/>
</dbReference>
<dbReference type="PANTHER" id="PTHR21342">
    <property type="entry name" value="PHOSPHOPANTETHEINE ADENYLYLTRANSFERASE"/>
    <property type="match status" value="1"/>
</dbReference>
<feature type="binding site" evidence="9">
    <location>
        <begin position="131"/>
        <end position="137"/>
    </location>
    <ligand>
        <name>ATP</name>
        <dbReference type="ChEBI" id="CHEBI:30616"/>
    </ligand>
</feature>
<organism evidence="11 12">
    <name type="scientific">Ancylobacter vacuolatus</name>
    <dbReference type="NCBI Taxonomy" id="223389"/>
    <lineage>
        <taxon>Bacteria</taxon>
        <taxon>Pseudomonadati</taxon>
        <taxon>Pseudomonadota</taxon>
        <taxon>Alphaproteobacteria</taxon>
        <taxon>Hyphomicrobiales</taxon>
        <taxon>Xanthobacteraceae</taxon>
        <taxon>Ancylobacter</taxon>
    </lineage>
</organism>
<sequence>MSATRTAFYPGSFDPPTNGHVEVARAAARLVDRLVVGVGVHPGKTPLFAPAERLEMLREVFAPIALEEGAHLDCVTFDNLVVDAAEAHGASLLIRGLRDGTDLDYEMQMAGMNVTLNSRVQTVFLPASPIARPITATLVRQIAAMGGDVSAFVPSAVLARLSGRFRREA</sequence>
<dbReference type="Proteomes" id="UP001238467">
    <property type="component" value="Unassembled WGS sequence"/>
</dbReference>
<dbReference type="Pfam" id="PF01467">
    <property type="entry name" value="CTP_transf_like"/>
    <property type="match status" value="1"/>
</dbReference>
<dbReference type="SUPFAM" id="SSF52374">
    <property type="entry name" value="Nucleotidylyl transferase"/>
    <property type="match status" value="1"/>
</dbReference>
<name>A0ABU0DC47_9HYPH</name>
<evidence type="ECO:0000256" key="1">
    <source>
        <dbReference type="ARBA" id="ARBA00022490"/>
    </source>
</evidence>
<comment type="function">
    <text evidence="9">Reversibly transfers an adenylyl group from ATP to 4'-phosphopantetheine, yielding dephospho-CoA (dPCoA) and pyrophosphate.</text>
</comment>
<evidence type="ECO:0000256" key="8">
    <source>
        <dbReference type="ARBA" id="ARBA00029346"/>
    </source>
</evidence>
<keyword evidence="2 9" id="KW-0808">Transferase</keyword>
<comment type="similarity">
    <text evidence="9">Belongs to the bacterial CoaD family.</text>
</comment>
<comment type="caution">
    <text evidence="11">The sequence shown here is derived from an EMBL/GenBank/DDBJ whole genome shotgun (WGS) entry which is preliminary data.</text>
</comment>
<keyword evidence="5 9" id="KW-0067">ATP-binding</keyword>
<protein>
    <recommendedName>
        <fullName evidence="9">Phosphopantetheine adenylyltransferase</fullName>
        <ecNumber evidence="9">2.7.7.3</ecNumber>
    </recommendedName>
    <alternativeName>
        <fullName evidence="9">Dephospho-CoA pyrophosphorylase</fullName>
    </alternativeName>
    <alternativeName>
        <fullName evidence="9">Pantetheine-phosphate adenylyltransferase</fullName>
        <shortName evidence="9">PPAT</shortName>
    </alternativeName>
</protein>
<evidence type="ECO:0000256" key="6">
    <source>
        <dbReference type="ARBA" id="ARBA00022842"/>
    </source>
</evidence>
<feature type="binding site" evidence="9">
    <location>
        <begin position="96"/>
        <end position="98"/>
    </location>
    <ligand>
        <name>ATP</name>
        <dbReference type="ChEBI" id="CHEBI:30616"/>
    </ligand>
</feature>
<dbReference type="HAMAP" id="MF_00151">
    <property type="entry name" value="PPAT_bact"/>
    <property type="match status" value="1"/>
</dbReference>
<proteinExistence type="inferred from homology"/>
<dbReference type="EC" id="2.7.7.3" evidence="9"/>
<dbReference type="EMBL" id="JAUSUH010000001">
    <property type="protein sequence ID" value="MDQ0345926.1"/>
    <property type="molecule type" value="Genomic_DNA"/>
</dbReference>
<feature type="binding site" evidence="9">
    <location>
        <begin position="12"/>
        <end position="13"/>
    </location>
    <ligand>
        <name>ATP</name>
        <dbReference type="ChEBI" id="CHEBI:30616"/>
    </ligand>
</feature>
<comment type="pathway">
    <text evidence="9">Cofactor biosynthesis; coenzyme A biosynthesis; CoA from (R)-pantothenate: step 4/5.</text>
</comment>
<keyword evidence="3 9" id="KW-0548">Nucleotidyltransferase</keyword>
<evidence type="ECO:0000256" key="5">
    <source>
        <dbReference type="ARBA" id="ARBA00022840"/>
    </source>
</evidence>
<evidence type="ECO:0000256" key="7">
    <source>
        <dbReference type="ARBA" id="ARBA00022993"/>
    </source>
</evidence>
<feature type="binding site" evidence="9">
    <location>
        <position position="81"/>
    </location>
    <ligand>
        <name>substrate</name>
    </ligand>
</feature>
<keyword evidence="4 9" id="KW-0547">Nucleotide-binding</keyword>
<dbReference type="PRINTS" id="PR01020">
    <property type="entry name" value="LPSBIOSNTHSS"/>
</dbReference>
<accession>A0ABU0DC47</accession>
<dbReference type="RefSeq" id="WP_307056913.1">
    <property type="nucleotide sequence ID" value="NZ_JAUSUH010000001.1"/>
</dbReference>
<comment type="subunit">
    <text evidence="9">Homohexamer.</text>
</comment>
<reference evidence="11 12" key="1">
    <citation type="submission" date="2023-07" db="EMBL/GenBank/DDBJ databases">
        <title>Genomic Encyclopedia of Type Strains, Phase IV (KMG-IV): sequencing the most valuable type-strain genomes for metagenomic binning, comparative biology and taxonomic classification.</title>
        <authorList>
            <person name="Goeker M."/>
        </authorList>
    </citation>
    <scope>NUCLEOTIDE SEQUENCE [LARGE SCALE GENOMIC DNA]</scope>
    <source>
        <strain evidence="11 12">DSM 1277</strain>
    </source>
</reference>
<comment type="subcellular location">
    <subcellularLocation>
        <location evidence="9">Cytoplasm</location>
    </subcellularLocation>
</comment>
<evidence type="ECO:0000256" key="4">
    <source>
        <dbReference type="ARBA" id="ARBA00022741"/>
    </source>
</evidence>
<feature type="site" description="Transition state stabilizer" evidence="9">
    <location>
        <position position="20"/>
    </location>
</feature>
<dbReference type="NCBIfam" id="TIGR00125">
    <property type="entry name" value="cyt_tran_rel"/>
    <property type="match status" value="1"/>
</dbReference>
<feature type="binding site" evidence="9">
    <location>
        <position position="20"/>
    </location>
    <ligand>
        <name>ATP</name>
        <dbReference type="ChEBI" id="CHEBI:30616"/>
    </ligand>
</feature>
<feature type="binding site" evidence="9">
    <location>
        <position position="106"/>
    </location>
    <ligand>
        <name>ATP</name>
        <dbReference type="ChEBI" id="CHEBI:30616"/>
    </ligand>
</feature>
<evidence type="ECO:0000256" key="9">
    <source>
        <dbReference type="HAMAP-Rule" id="MF_00151"/>
    </source>
</evidence>
<dbReference type="GO" id="GO:0004595">
    <property type="term" value="F:pantetheine-phosphate adenylyltransferase activity"/>
    <property type="evidence" value="ECO:0007669"/>
    <property type="project" value="UniProtKB-EC"/>
</dbReference>
<keyword evidence="6 9" id="KW-0460">Magnesium</keyword>
<dbReference type="Gene3D" id="3.40.50.620">
    <property type="entry name" value="HUPs"/>
    <property type="match status" value="1"/>
</dbReference>
<feature type="binding site" evidence="9">
    <location>
        <position position="44"/>
    </location>
    <ligand>
        <name>substrate</name>
    </ligand>
</feature>
<dbReference type="NCBIfam" id="TIGR01510">
    <property type="entry name" value="coaD_prev_kdtB"/>
    <property type="match status" value="1"/>
</dbReference>
<evidence type="ECO:0000256" key="2">
    <source>
        <dbReference type="ARBA" id="ARBA00022679"/>
    </source>
</evidence>